<keyword evidence="2" id="KW-1185">Reference proteome</keyword>
<accession>A0A1I7XES8</accession>
<dbReference type="Pfam" id="PF13358">
    <property type="entry name" value="DDE_3"/>
    <property type="match status" value="1"/>
</dbReference>
<dbReference type="InterPro" id="IPR036397">
    <property type="entry name" value="RNaseH_sf"/>
</dbReference>
<organism evidence="2 3">
    <name type="scientific">Heterorhabditis bacteriophora</name>
    <name type="common">Entomopathogenic nematode worm</name>
    <dbReference type="NCBI Taxonomy" id="37862"/>
    <lineage>
        <taxon>Eukaryota</taxon>
        <taxon>Metazoa</taxon>
        <taxon>Ecdysozoa</taxon>
        <taxon>Nematoda</taxon>
        <taxon>Chromadorea</taxon>
        <taxon>Rhabditida</taxon>
        <taxon>Rhabditina</taxon>
        <taxon>Rhabditomorpha</taxon>
        <taxon>Strongyloidea</taxon>
        <taxon>Heterorhabditidae</taxon>
        <taxon>Heterorhabditis</taxon>
    </lineage>
</organism>
<proteinExistence type="predicted"/>
<dbReference type="InterPro" id="IPR038717">
    <property type="entry name" value="Tc1-like_DDE_dom"/>
</dbReference>
<dbReference type="AlphaFoldDB" id="A0A1I7XES8"/>
<dbReference type="Gene3D" id="3.30.420.10">
    <property type="entry name" value="Ribonuclease H-like superfamily/Ribonuclease H"/>
    <property type="match status" value="1"/>
</dbReference>
<reference evidence="3" key="1">
    <citation type="submission" date="2016-11" db="UniProtKB">
        <authorList>
            <consortium name="WormBaseParasite"/>
        </authorList>
    </citation>
    <scope>IDENTIFICATION</scope>
</reference>
<evidence type="ECO:0000313" key="2">
    <source>
        <dbReference type="Proteomes" id="UP000095283"/>
    </source>
</evidence>
<sequence>MVLMVVTPIEGIYVRNPDIFQPEISGAFSARELVTLAFVSTKMNSADYQDVLRHHLVPYLERFPGVSFTIQQNNAAIHASRSTKTWLEDNDVANIGWPSRSSDLNPIDNLWIILVCRISADNRQFEIVKDF</sequence>
<dbReference type="Proteomes" id="UP000095283">
    <property type="component" value="Unplaced"/>
</dbReference>
<evidence type="ECO:0000259" key="1">
    <source>
        <dbReference type="Pfam" id="PF13358"/>
    </source>
</evidence>
<protein>
    <submittedName>
        <fullName evidence="3">DDE_3 domain-containing protein</fullName>
    </submittedName>
</protein>
<dbReference type="WBParaSite" id="Hba_16039">
    <property type="protein sequence ID" value="Hba_16039"/>
    <property type="gene ID" value="Hba_16039"/>
</dbReference>
<name>A0A1I7XES8_HETBA</name>
<evidence type="ECO:0000313" key="3">
    <source>
        <dbReference type="WBParaSite" id="Hba_16039"/>
    </source>
</evidence>
<feature type="domain" description="Tc1-like transposase DDE" evidence="1">
    <location>
        <begin position="25"/>
        <end position="129"/>
    </location>
</feature>
<dbReference type="GO" id="GO:0003676">
    <property type="term" value="F:nucleic acid binding"/>
    <property type="evidence" value="ECO:0007669"/>
    <property type="project" value="InterPro"/>
</dbReference>